<accession>A0ACC0QK01</accession>
<protein>
    <submittedName>
        <fullName evidence="1">Uncharacterized protein</fullName>
    </submittedName>
</protein>
<name>A0ACC0QK01_9HYPO</name>
<dbReference type="EMBL" id="CM046511">
    <property type="protein sequence ID" value="KAI8657650.1"/>
    <property type="molecule type" value="Genomic_DNA"/>
</dbReference>
<organism evidence="1 2">
    <name type="scientific">Fusarium keratoplasticum</name>
    <dbReference type="NCBI Taxonomy" id="1328300"/>
    <lineage>
        <taxon>Eukaryota</taxon>
        <taxon>Fungi</taxon>
        <taxon>Dikarya</taxon>
        <taxon>Ascomycota</taxon>
        <taxon>Pezizomycotina</taxon>
        <taxon>Sordariomycetes</taxon>
        <taxon>Hypocreomycetidae</taxon>
        <taxon>Hypocreales</taxon>
        <taxon>Nectriaceae</taxon>
        <taxon>Fusarium</taxon>
        <taxon>Fusarium solani species complex</taxon>
    </lineage>
</organism>
<evidence type="ECO:0000313" key="2">
    <source>
        <dbReference type="Proteomes" id="UP001065298"/>
    </source>
</evidence>
<comment type="caution">
    <text evidence="1">The sequence shown here is derived from an EMBL/GenBank/DDBJ whole genome shotgun (WGS) entry which is preliminary data.</text>
</comment>
<evidence type="ECO:0000313" key="1">
    <source>
        <dbReference type="EMBL" id="KAI8657650.1"/>
    </source>
</evidence>
<gene>
    <name evidence="1" type="ORF">NCS57_01143500</name>
</gene>
<dbReference type="Proteomes" id="UP001065298">
    <property type="component" value="Chromosome 9"/>
</dbReference>
<keyword evidence="2" id="KW-1185">Reference proteome</keyword>
<reference evidence="1" key="1">
    <citation type="submission" date="2022-06" db="EMBL/GenBank/DDBJ databases">
        <title>Fusarium solani species complex genomes reveal bases of compartmentalisation and animal pathogenesis.</title>
        <authorList>
            <person name="Tsai I.J."/>
        </authorList>
    </citation>
    <scope>NUCLEOTIDE SEQUENCE</scope>
    <source>
        <strain evidence="1">Fu6.1</strain>
    </source>
</reference>
<sequence length="1252" mass="139651">MASWEAAALKLQSHVAVTSDPNSLDKDKCLPPLPLQQKSTVTTKIEAITSKQDSNSTKGWKPLSLSTPILLAVIALTLLLAAAVETIAQRSAAQGGLALSPTLDDLPGYAKFSYLYVPTIIAVLYSMIWSWIDLDVKRMQPWFELSKPKGATAENSLFLDYQYDFVALVPFKAARSKHWPVFFGGTAMVIVFWALTPLQSALLGTGIVKQTESTTIATRSQLLPVSQHVSVLDPEFLNTGYAIGWLGQQFPPFTTSKYALLPFYADKSPEIAKLQTNVTIQSNVTAVTTKMWTELNCWPAEIERSGPRSSEAFNFLNGQGCNASVTFGVTAKRKMLYIGYDTSPYSDFWLGTPTCPRTPNSTHQFLAIWAKAVPVDWDPSPSFNITALFCQPQYYKQKVLATVKSPSLEPYSSLIQELSPRESLSEKEFNSTAFEFLLANGMAQKPIVRDYPFNAVVEQHPRLNYTNFTFPVSNMVGFALAGKDLPPDDYVHTEVLHKAYNDAHQYLFSVAMTSLFMNSTDFSNKTASIEYFMAGVLVSRTFATAVECILVVVAIFTAVVLRFCRSAHSKLPLNPSSITRYIDFFGNSPELLRAFRSMDYADDEALLKEFKGDEFRLVSDAPPGRVQVVMNAAFQETDSDEKSTIRRGYYDPVRPLVLKTWVGMVFVAILIGAMIFISYLKQQEASLNGLIRPSENFEVLQLLENYIPTIFATLIEPFWVLLNRLLCVLQPFKDLWEGKTQAATSIDTTYTSIPPQLVFLRAIKSKHFVLVTVCAMALLANLLAVGLGSLFNENLMTATYPETMVPAFAPRFDNASVFDFFSFLNENLVTTNQYQDHMYVAMANISSGTILPPWISQEYYFQRYKFKNPDGNRTEDVYTVNTRGFGADANCTAVSAIKLPIYKEQIDRYPTKIKDESQCSTVDDFIGFAGPEMRQAGNNRSTGVSALEYSRTVDRTFGPAPCGRSLTLGWGRNAAAENVNGTVEASFMICRPIFKTAMFNVTIDSSGHVISYKRTSDLETSLKYADSGVHTDKIFQNVNHQWNEDPRWHNDTTTRDWMNHLLMVTTGSRAALDPSKPVPDTKELIPAVSNIYRRVYAIMLGLNEQLFESNEKENSITAIRHTRETRIFMEQASFIITMTVLAMNTVAALLFYIKAVAFVLPRMPTTLGSIIAYIAPSRLAAPGYRDAPGHSSRTISFGRYIGSDGEAHIGIEADPHVVPVNPLSLGVRNGFLGLFRKQPQTKEQPIRSDTWL</sequence>
<proteinExistence type="predicted"/>